<dbReference type="InterPro" id="IPR015878">
    <property type="entry name" value="Ado_hCys_hydrolase_NAD-bd"/>
</dbReference>
<dbReference type="Pfam" id="PF00670">
    <property type="entry name" value="AdoHcyase_NAD"/>
    <property type="match status" value="1"/>
</dbReference>
<dbReference type="InterPro" id="IPR036291">
    <property type="entry name" value="NAD(P)-bd_dom_sf"/>
</dbReference>
<dbReference type="GO" id="GO:0005829">
    <property type="term" value="C:cytosol"/>
    <property type="evidence" value="ECO:0007669"/>
    <property type="project" value="TreeGrafter"/>
</dbReference>
<protein>
    <submittedName>
        <fullName evidence="4">Adenosylhomocysteinase</fullName>
    </submittedName>
</protein>
<dbReference type="SUPFAM" id="SSF51735">
    <property type="entry name" value="NAD(P)-binding Rossmann-fold domains"/>
    <property type="match status" value="1"/>
</dbReference>
<evidence type="ECO:0000256" key="1">
    <source>
        <dbReference type="ARBA" id="ARBA00007122"/>
    </source>
</evidence>
<dbReference type="GO" id="GO:0004013">
    <property type="term" value="F:adenosylhomocysteinase activity"/>
    <property type="evidence" value="ECO:0007669"/>
    <property type="project" value="TreeGrafter"/>
</dbReference>
<dbReference type="RefSeq" id="WP_163240791.1">
    <property type="nucleotide sequence ID" value="NZ_CP082780.1"/>
</dbReference>
<dbReference type="PANTHER" id="PTHR23420:SF0">
    <property type="entry name" value="ADENOSYLHOMOCYSTEINASE"/>
    <property type="match status" value="1"/>
</dbReference>
<dbReference type="GO" id="GO:0033353">
    <property type="term" value="P:S-adenosylmethionine cycle"/>
    <property type="evidence" value="ECO:0007669"/>
    <property type="project" value="TreeGrafter"/>
</dbReference>
<proteinExistence type="inferred from homology"/>
<sequence length="377" mass="42306">MHRTVAEKNFFRSILNLSAIEKIDKLVIVTHLVPGSDEFLLTVNEEIPIAMLIPKPNSIDKQVKDKVIDFIPILHFTRDEIKRNKKKFLELLQKHIGNDTFAVVDIGGYFSHVLDEMQYIFGSKFIGVVEDTENGHQKYETLLLNENHTSLPCPVISVARSSLKDSEDFLVGHAIVFSAEALLREEGEILTGKQAVVLGYGKIGRSIANSLRSKGVRVDVIDTNSSRQVLALAHDFHTNKKDVLLENADLLFCATGNHSLKQSDLPKMKNNSYIFTATSADDEIEEHLLIMENAVPHPNKKISQLEVAGKQLFLCNNGNSANFMHGGVVGPFIKLVQAEIIFALSQLSRFPNDKVYQISDESKSFISDLWLDFYAKR</sequence>
<name>A0A6B3VYS2_9BACI</name>
<evidence type="ECO:0000313" key="4">
    <source>
        <dbReference type="EMBL" id="NEY80913.1"/>
    </source>
</evidence>
<dbReference type="InterPro" id="IPR000043">
    <property type="entry name" value="Adenosylhomocysteinase-like"/>
</dbReference>
<reference evidence="3 6" key="2">
    <citation type="submission" date="2020-07" db="EMBL/GenBank/DDBJ databases">
        <authorList>
            <person name="Feng H."/>
        </authorList>
    </citation>
    <scope>NUCLEOTIDE SEQUENCE [LARGE SCALE GENOMIC DNA]</scope>
    <source>
        <strain evidence="6">s-12</strain>
        <strain evidence="3">S-12</strain>
    </source>
</reference>
<comment type="caution">
    <text evidence="4">The sequence shown here is derived from an EMBL/GenBank/DDBJ whole genome shotgun (WGS) entry which is preliminary data.</text>
</comment>
<gene>
    <name evidence="4" type="ORF">G4D64_05085</name>
    <name evidence="3" type="ORF">H1Z61_05125</name>
</gene>
<dbReference type="SMART" id="SM00997">
    <property type="entry name" value="AdoHcyase_NAD"/>
    <property type="match status" value="1"/>
</dbReference>
<comment type="similarity">
    <text evidence="1">Belongs to the adenosylhomocysteinase family.</text>
</comment>
<dbReference type="Proteomes" id="UP000472971">
    <property type="component" value="Unassembled WGS sequence"/>
</dbReference>
<evidence type="ECO:0000313" key="6">
    <source>
        <dbReference type="Proteomes" id="UP000570010"/>
    </source>
</evidence>
<dbReference type="EMBL" id="JAAIWN010000008">
    <property type="protein sequence ID" value="NEY80913.1"/>
    <property type="molecule type" value="Genomic_DNA"/>
</dbReference>
<organism evidence="4 5">
    <name type="scientific">Bacillus aquiflavi</name>
    <dbReference type="NCBI Taxonomy" id="2672567"/>
    <lineage>
        <taxon>Bacteria</taxon>
        <taxon>Bacillati</taxon>
        <taxon>Bacillota</taxon>
        <taxon>Bacilli</taxon>
        <taxon>Bacillales</taxon>
        <taxon>Bacillaceae</taxon>
        <taxon>Bacillus</taxon>
    </lineage>
</organism>
<evidence type="ECO:0000313" key="3">
    <source>
        <dbReference type="EMBL" id="MBA4536546.1"/>
    </source>
</evidence>
<reference evidence="4 5" key="1">
    <citation type="submission" date="2020-02" db="EMBL/GenBank/DDBJ databases">
        <title>Bacillus aquiflavi sp. nov., isolated from yellow water of strong flavor Chinese baijiu in Yibin region of China.</title>
        <authorList>
            <person name="Xie J."/>
        </authorList>
    </citation>
    <scope>NUCLEOTIDE SEQUENCE [LARGE SCALE GENOMIC DNA]</scope>
    <source>
        <strain evidence="4 5">3H-10</strain>
    </source>
</reference>
<keyword evidence="5" id="KW-1185">Reference proteome</keyword>
<evidence type="ECO:0000259" key="2">
    <source>
        <dbReference type="SMART" id="SM00997"/>
    </source>
</evidence>
<dbReference type="AlphaFoldDB" id="A0A6B3VYS2"/>
<dbReference type="EMBL" id="JACEIO010000008">
    <property type="protein sequence ID" value="MBA4536546.1"/>
    <property type="molecule type" value="Genomic_DNA"/>
</dbReference>
<dbReference type="Gene3D" id="3.40.50.720">
    <property type="entry name" value="NAD(P)-binding Rossmann-like Domain"/>
    <property type="match status" value="1"/>
</dbReference>
<dbReference type="PANTHER" id="PTHR23420">
    <property type="entry name" value="ADENOSYLHOMOCYSTEINASE"/>
    <property type="match status" value="1"/>
</dbReference>
<evidence type="ECO:0000313" key="5">
    <source>
        <dbReference type="Proteomes" id="UP000472971"/>
    </source>
</evidence>
<feature type="domain" description="S-adenosyl-L-homocysteine hydrolase NAD binding" evidence="2">
    <location>
        <begin position="167"/>
        <end position="328"/>
    </location>
</feature>
<dbReference type="Proteomes" id="UP000570010">
    <property type="component" value="Unassembled WGS sequence"/>
</dbReference>
<accession>A0A6B3VYS2</accession>